<evidence type="ECO:0000313" key="3">
    <source>
        <dbReference type="EMBL" id="CAD8652236.1"/>
    </source>
</evidence>
<feature type="region of interest" description="Disordered" evidence="1">
    <location>
        <begin position="83"/>
        <end position="111"/>
    </location>
</feature>
<evidence type="ECO:0000256" key="1">
    <source>
        <dbReference type="SAM" id="MobiDB-lite"/>
    </source>
</evidence>
<feature type="transmembrane region" description="Helical" evidence="2">
    <location>
        <begin position="300"/>
        <end position="322"/>
    </location>
</feature>
<dbReference type="AlphaFoldDB" id="A0A7S0QTJ7"/>
<protein>
    <submittedName>
        <fullName evidence="3">Uncharacterized protein</fullName>
    </submittedName>
</protein>
<keyword evidence="2" id="KW-1133">Transmembrane helix</keyword>
<organism evidence="3">
    <name type="scientific">Pyramimonas obovata</name>
    <dbReference type="NCBI Taxonomy" id="1411642"/>
    <lineage>
        <taxon>Eukaryota</taxon>
        <taxon>Viridiplantae</taxon>
        <taxon>Chlorophyta</taxon>
        <taxon>Pyramimonadophyceae</taxon>
        <taxon>Pyramimonadales</taxon>
        <taxon>Pyramimonadaceae</taxon>
        <taxon>Pyramimonas</taxon>
        <taxon>Pyramimonas incertae sedis</taxon>
    </lineage>
</organism>
<proteinExistence type="predicted"/>
<evidence type="ECO:0000256" key="2">
    <source>
        <dbReference type="SAM" id="Phobius"/>
    </source>
</evidence>
<accession>A0A7S0QTJ7</accession>
<sequence length="491" mass="55117">MQISGSMQTLCKTPIARPSKQTFVRVCSRHRSAISHSAPPKSRPILARQTLPRKPRDVGVGLESTVGALGRLSIGAQRRSTLARQTHTRASADAAVPVPGDANEGTSTDGKSLGAQIVETANRLYPPEMDYFPALMGKLNPITGILLYFTGFVLIESQRANNISAVFQWMFLILLPVHAVLAAIKFWWFKRGLRKRGEDVTAARSQWLQLQRSAYLDFHFCAQILVPAGMSGHERADLWLFLVPIFMLLRFLWSINWPPLARVCFWINRVGTFVVLIPSMLVLLGYAFKGVMSSLVSLHAAGFWGIFMLPITLGLTYVMYIAPASLIPAAIGKVWRGDRRAAAVSAAPPAVELSPEEKAKQKRERIGWIVAYVIATILTSITGNDVPFFLLMFMQIFRQSPDKLMQILIDKGDWNTKRKRSSEAKLFERLDDRTEWIRAWRAKQARTRREARASEAKLYDRLKDRSEWISAWRAKQAQGAKEAAEPAKAAE</sequence>
<dbReference type="EMBL" id="HBFA01004696">
    <property type="protein sequence ID" value="CAD8652236.1"/>
    <property type="molecule type" value="Transcribed_RNA"/>
</dbReference>
<name>A0A7S0QTJ7_9CHLO</name>
<feature type="transmembrane region" description="Helical" evidence="2">
    <location>
        <begin position="366"/>
        <end position="393"/>
    </location>
</feature>
<feature type="transmembrane region" description="Helical" evidence="2">
    <location>
        <begin position="139"/>
        <end position="155"/>
    </location>
</feature>
<reference evidence="3" key="1">
    <citation type="submission" date="2021-01" db="EMBL/GenBank/DDBJ databases">
        <authorList>
            <person name="Corre E."/>
            <person name="Pelletier E."/>
            <person name="Niang G."/>
            <person name="Scheremetjew M."/>
            <person name="Finn R."/>
            <person name="Kale V."/>
            <person name="Holt S."/>
            <person name="Cochrane G."/>
            <person name="Meng A."/>
            <person name="Brown T."/>
            <person name="Cohen L."/>
        </authorList>
    </citation>
    <scope>NUCLEOTIDE SEQUENCE</scope>
    <source>
        <strain evidence="3">CCMP722</strain>
    </source>
</reference>
<feature type="transmembrane region" description="Helical" evidence="2">
    <location>
        <begin position="238"/>
        <end position="255"/>
    </location>
</feature>
<feature type="transmembrane region" description="Helical" evidence="2">
    <location>
        <begin position="267"/>
        <end position="288"/>
    </location>
</feature>
<keyword evidence="2" id="KW-0812">Transmembrane</keyword>
<gene>
    <name evidence="3" type="ORF">POBO1169_LOCUS2388</name>
</gene>
<keyword evidence="2" id="KW-0472">Membrane</keyword>
<feature type="transmembrane region" description="Helical" evidence="2">
    <location>
        <begin position="167"/>
        <end position="188"/>
    </location>
</feature>